<dbReference type="Proteomes" id="UP000316621">
    <property type="component" value="Chromosome 2"/>
</dbReference>
<accession>A0A4Y7IT73</accession>
<dbReference type="PANTHER" id="PTHR36562">
    <property type="entry name" value="SERINE/ARGININE REPETITIVE MATRIX 2"/>
    <property type="match status" value="1"/>
</dbReference>
<evidence type="ECO:0000259" key="8">
    <source>
        <dbReference type="SMART" id="SM01115"/>
    </source>
</evidence>
<dbReference type="GO" id="GO:0005681">
    <property type="term" value="C:spliceosomal complex"/>
    <property type="evidence" value="ECO:0007669"/>
    <property type="project" value="UniProtKB-KW"/>
</dbReference>
<dbReference type="InterPro" id="IPR051372">
    <property type="entry name" value="CWC21"/>
</dbReference>
<comment type="subcellular location">
    <subcellularLocation>
        <location evidence="1">Nucleus</location>
    </subcellularLocation>
</comment>
<evidence type="ECO:0000256" key="7">
    <source>
        <dbReference type="SAM" id="MobiDB-lite"/>
    </source>
</evidence>
<evidence type="ECO:0000313" key="10">
    <source>
        <dbReference type="Proteomes" id="UP000316621"/>
    </source>
</evidence>
<dbReference type="EMBL" id="CM010716">
    <property type="protein sequence ID" value="RZC50688.1"/>
    <property type="molecule type" value="Genomic_DNA"/>
</dbReference>
<evidence type="ECO:0000313" key="9">
    <source>
        <dbReference type="EMBL" id="RZC50688.1"/>
    </source>
</evidence>
<evidence type="ECO:0000256" key="5">
    <source>
        <dbReference type="ARBA" id="ARBA00023187"/>
    </source>
</evidence>
<keyword evidence="4" id="KW-0747">Spliceosome</keyword>
<keyword evidence="3" id="KW-0507">mRNA processing</keyword>
<comment type="similarity">
    <text evidence="2">Belongs to the CWC21 family.</text>
</comment>
<evidence type="ECO:0000256" key="4">
    <source>
        <dbReference type="ARBA" id="ARBA00022728"/>
    </source>
</evidence>
<protein>
    <recommendedName>
        <fullName evidence="8">CWF21 domain-containing protein</fullName>
    </recommendedName>
</protein>
<dbReference type="AlphaFoldDB" id="A0A4Y7IT73"/>
<name>A0A4Y7IT73_PAPSO</name>
<dbReference type="GO" id="GO:0008380">
    <property type="term" value="P:RNA splicing"/>
    <property type="evidence" value="ECO:0007669"/>
    <property type="project" value="UniProtKB-KW"/>
</dbReference>
<evidence type="ECO:0000256" key="2">
    <source>
        <dbReference type="ARBA" id="ARBA00005954"/>
    </source>
</evidence>
<dbReference type="SMART" id="SM01115">
    <property type="entry name" value="cwf21"/>
    <property type="match status" value="1"/>
</dbReference>
<dbReference type="OMA" id="LAHMRPR"/>
<dbReference type="Gramene" id="RZC50688">
    <property type="protein sequence ID" value="RZC50688"/>
    <property type="gene ID" value="C5167_019109"/>
</dbReference>
<feature type="domain" description="CWF21" evidence="8">
    <location>
        <begin position="55"/>
        <end position="100"/>
    </location>
</feature>
<evidence type="ECO:0000256" key="3">
    <source>
        <dbReference type="ARBA" id="ARBA00022664"/>
    </source>
</evidence>
<keyword evidence="6" id="KW-0539">Nucleus</keyword>
<dbReference type="PANTHER" id="PTHR36562:SF5">
    <property type="entry name" value="SERINE_ARGININE REPETITIVE MATRIX 2"/>
    <property type="match status" value="1"/>
</dbReference>
<dbReference type="STRING" id="3469.A0A4Y7IT73"/>
<evidence type="ECO:0000256" key="6">
    <source>
        <dbReference type="ARBA" id="ARBA00023242"/>
    </source>
</evidence>
<dbReference type="InterPro" id="IPR013170">
    <property type="entry name" value="mRNA_splic_Cwf21_dom"/>
</dbReference>
<keyword evidence="10" id="KW-1185">Reference proteome</keyword>
<sequence>MYNGIGLQTPRGSGSNGYVQTNKFCVRPKTGKVETKAFEGDQGTGGVKRANKDILEHDRKRQIQLKLVELEDKLIEQGYTDDEISQKLDEARKSLEEQSQSTSISGSDKTTTRVSDTQTHQIAARKERQMETLRAALGITNVDGM</sequence>
<dbReference type="Pfam" id="PF08312">
    <property type="entry name" value="cwf21"/>
    <property type="match status" value="1"/>
</dbReference>
<evidence type="ECO:0000256" key="1">
    <source>
        <dbReference type="ARBA" id="ARBA00004123"/>
    </source>
</evidence>
<feature type="region of interest" description="Disordered" evidence="7">
    <location>
        <begin position="91"/>
        <end position="127"/>
    </location>
</feature>
<dbReference type="GO" id="GO:0006397">
    <property type="term" value="P:mRNA processing"/>
    <property type="evidence" value="ECO:0007669"/>
    <property type="project" value="UniProtKB-KW"/>
</dbReference>
<dbReference type="CDD" id="cd21372">
    <property type="entry name" value="cwf21_CWC21-like"/>
    <property type="match status" value="1"/>
</dbReference>
<keyword evidence="5" id="KW-0508">mRNA splicing</keyword>
<dbReference type="Gene3D" id="6.10.140.420">
    <property type="match status" value="1"/>
</dbReference>
<organism evidence="9 10">
    <name type="scientific">Papaver somniferum</name>
    <name type="common">Opium poppy</name>
    <dbReference type="NCBI Taxonomy" id="3469"/>
    <lineage>
        <taxon>Eukaryota</taxon>
        <taxon>Viridiplantae</taxon>
        <taxon>Streptophyta</taxon>
        <taxon>Embryophyta</taxon>
        <taxon>Tracheophyta</taxon>
        <taxon>Spermatophyta</taxon>
        <taxon>Magnoliopsida</taxon>
        <taxon>Ranunculales</taxon>
        <taxon>Papaveraceae</taxon>
        <taxon>Papaveroideae</taxon>
        <taxon>Papaver</taxon>
    </lineage>
</organism>
<feature type="compositionally biased region" description="Polar residues" evidence="7">
    <location>
        <begin position="97"/>
        <end position="121"/>
    </location>
</feature>
<reference evidence="9 10" key="1">
    <citation type="journal article" date="2018" name="Science">
        <title>The opium poppy genome and morphinan production.</title>
        <authorList>
            <person name="Guo L."/>
            <person name="Winzer T."/>
            <person name="Yang X."/>
            <person name="Li Y."/>
            <person name="Ning Z."/>
            <person name="He Z."/>
            <person name="Teodor R."/>
            <person name="Lu Y."/>
            <person name="Bowser T.A."/>
            <person name="Graham I.A."/>
            <person name="Ye K."/>
        </authorList>
    </citation>
    <scope>NUCLEOTIDE SEQUENCE [LARGE SCALE GENOMIC DNA]</scope>
    <source>
        <strain evidence="10">cv. HN1</strain>
        <tissue evidence="9">Leaves</tissue>
    </source>
</reference>
<gene>
    <name evidence="9" type="ORF">C5167_019109</name>
</gene>
<dbReference type="OrthoDB" id="10267305at2759"/>
<proteinExistence type="inferred from homology"/>